<reference evidence="3 4" key="1">
    <citation type="journal article" date="2024" name="Science">
        <title>Giant polyketide synthase enzymes in the biosynthesis of giant marine polyether toxins.</title>
        <authorList>
            <person name="Fallon T.R."/>
            <person name="Shende V.V."/>
            <person name="Wierzbicki I.H."/>
            <person name="Pendleton A.L."/>
            <person name="Watervoot N.F."/>
            <person name="Auber R.P."/>
            <person name="Gonzalez D.J."/>
            <person name="Wisecaver J.H."/>
            <person name="Moore B.S."/>
        </authorList>
    </citation>
    <scope>NUCLEOTIDE SEQUENCE [LARGE SCALE GENOMIC DNA]</scope>
    <source>
        <strain evidence="3 4">12B1</strain>
    </source>
</reference>
<organism evidence="3 4">
    <name type="scientific">Prymnesium parvum</name>
    <name type="common">Toxic golden alga</name>
    <dbReference type="NCBI Taxonomy" id="97485"/>
    <lineage>
        <taxon>Eukaryota</taxon>
        <taxon>Haptista</taxon>
        <taxon>Haptophyta</taxon>
        <taxon>Prymnesiophyceae</taxon>
        <taxon>Prymnesiales</taxon>
        <taxon>Prymnesiaceae</taxon>
        <taxon>Prymnesium</taxon>
    </lineage>
</organism>
<dbReference type="Proteomes" id="UP001515480">
    <property type="component" value="Unassembled WGS sequence"/>
</dbReference>
<dbReference type="InterPro" id="IPR032739">
    <property type="entry name" value="MRNIP"/>
</dbReference>
<proteinExistence type="predicted"/>
<dbReference type="PANTHER" id="PTHR15863">
    <property type="entry name" value="MRN COMPLEX-INTERACTING PROTEIN"/>
    <property type="match status" value="1"/>
</dbReference>
<evidence type="ECO:0000256" key="1">
    <source>
        <dbReference type="SAM" id="MobiDB-lite"/>
    </source>
</evidence>
<dbReference type="Pfam" id="PF15749">
    <property type="entry name" value="MRNIP"/>
    <property type="match status" value="1"/>
</dbReference>
<feature type="domain" description="MRN complex-interacting protein N-terminal" evidence="2">
    <location>
        <begin position="74"/>
        <end position="180"/>
    </location>
</feature>
<evidence type="ECO:0000259" key="2">
    <source>
        <dbReference type="Pfam" id="PF15749"/>
    </source>
</evidence>
<keyword evidence="4" id="KW-1185">Reference proteome</keyword>
<evidence type="ECO:0000313" key="3">
    <source>
        <dbReference type="EMBL" id="KAL1510584.1"/>
    </source>
</evidence>
<dbReference type="GO" id="GO:0005634">
    <property type="term" value="C:nucleus"/>
    <property type="evidence" value="ECO:0007669"/>
    <property type="project" value="TreeGrafter"/>
</dbReference>
<dbReference type="EMBL" id="JBGBPQ010000015">
    <property type="protein sequence ID" value="KAL1510584.1"/>
    <property type="molecule type" value="Genomic_DNA"/>
</dbReference>
<dbReference type="InterPro" id="IPR049472">
    <property type="entry name" value="MRNIP_N"/>
</dbReference>
<comment type="caution">
    <text evidence="3">The sequence shown here is derived from an EMBL/GenBank/DDBJ whole genome shotgun (WGS) entry which is preliminary data.</text>
</comment>
<dbReference type="PANTHER" id="PTHR15863:SF2">
    <property type="entry name" value="MRN COMPLEX-INTERACTING PROTEIN"/>
    <property type="match status" value="1"/>
</dbReference>
<name>A0AB34J1M8_PRYPA</name>
<evidence type="ECO:0000313" key="4">
    <source>
        <dbReference type="Proteomes" id="UP001515480"/>
    </source>
</evidence>
<sequence length="318" mass="35449">MRRGPLLAPVPERPRATCLFPCGPYRYSEYSFKPRELEKNRNYKPARHPSPHSARPNFPLAAATVAMPQVHMIVRCNDACGTFQVIQRTQQARFMCRLCAAKQSITRVYASSAAKELRPICQQLNMARAAASHDDSFGAEEELFYQPEAMAIGGGACPAAFEAVEQHQTACPPRSKWAQYMVEEQEAARSEDEDYDPQYITNADIPGRQKRRRDDRTELPHAYLGAGAPAKCLIRQSEAQHGASIEDNQLRAGDGKAPSRFEPPLGLAAALRAPPRDSQWPNDAPQVYASKAARRCEDDDMFFMSGMDSVVEDEVWCG</sequence>
<dbReference type="GO" id="GO:0007095">
    <property type="term" value="P:mitotic G2 DNA damage checkpoint signaling"/>
    <property type="evidence" value="ECO:0007669"/>
    <property type="project" value="TreeGrafter"/>
</dbReference>
<accession>A0AB34J1M8</accession>
<dbReference type="AlphaFoldDB" id="A0AB34J1M8"/>
<dbReference type="GO" id="GO:0003682">
    <property type="term" value="F:chromatin binding"/>
    <property type="evidence" value="ECO:0007669"/>
    <property type="project" value="TreeGrafter"/>
</dbReference>
<gene>
    <name evidence="3" type="ORF">AB1Y20_006885</name>
</gene>
<feature type="region of interest" description="Disordered" evidence="1">
    <location>
        <begin position="185"/>
        <end position="214"/>
    </location>
</feature>
<protein>
    <recommendedName>
        <fullName evidence="2">MRN complex-interacting protein N-terminal domain-containing protein</fullName>
    </recommendedName>
</protein>